<dbReference type="InterPro" id="IPR001680">
    <property type="entry name" value="WD40_rpt"/>
</dbReference>
<dbReference type="SUPFAM" id="SSF50978">
    <property type="entry name" value="WD40 repeat-like"/>
    <property type="match status" value="2"/>
</dbReference>
<dbReference type="PROSITE" id="PS50082">
    <property type="entry name" value="WD_REPEATS_2"/>
    <property type="match status" value="14"/>
</dbReference>
<feature type="repeat" description="WD" evidence="3">
    <location>
        <begin position="941"/>
        <end position="974"/>
    </location>
</feature>
<gene>
    <name evidence="5" type="ORF">DDE74_07920</name>
</gene>
<name>A0A3Q9K7J6_9ACTN</name>
<dbReference type="PANTHER" id="PTHR22847:SF637">
    <property type="entry name" value="WD REPEAT DOMAIN 5B"/>
    <property type="match status" value="1"/>
</dbReference>
<feature type="repeat" description="WD" evidence="3">
    <location>
        <begin position="1217"/>
        <end position="1258"/>
    </location>
</feature>
<feature type="repeat" description="WD" evidence="3">
    <location>
        <begin position="1079"/>
        <end position="1120"/>
    </location>
</feature>
<reference evidence="5 6" key="1">
    <citation type="submission" date="2018-04" db="EMBL/GenBank/DDBJ databases">
        <title>Complete genome sequences of Streptomyces lydicus strain WYEC and characterization of antagonistic properties of biological control agents.</title>
        <authorList>
            <person name="Mariita R.M."/>
            <person name="Sello J.K."/>
        </authorList>
    </citation>
    <scope>NUCLEOTIDE SEQUENCE [LARGE SCALE GENOMIC DNA]</scope>
    <source>
        <strain evidence="5 6">WYEC 108</strain>
    </source>
</reference>
<dbReference type="InterPro" id="IPR049052">
    <property type="entry name" value="nSTAND1"/>
</dbReference>
<feature type="repeat" description="WD" evidence="3">
    <location>
        <begin position="624"/>
        <end position="665"/>
    </location>
</feature>
<evidence type="ECO:0000313" key="5">
    <source>
        <dbReference type="EMBL" id="AZS70878.1"/>
    </source>
</evidence>
<proteinExistence type="predicted"/>
<dbReference type="InterPro" id="IPR020472">
    <property type="entry name" value="WD40_PAC1"/>
</dbReference>
<feature type="repeat" description="WD" evidence="3">
    <location>
        <begin position="854"/>
        <end position="887"/>
    </location>
</feature>
<dbReference type="SMART" id="SM00320">
    <property type="entry name" value="WD40"/>
    <property type="match status" value="14"/>
</dbReference>
<dbReference type="Pfam" id="PF20703">
    <property type="entry name" value="nSTAND1"/>
    <property type="match status" value="1"/>
</dbReference>
<feature type="repeat" description="WD" evidence="3">
    <location>
        <begin position="808"/>
        <end position="849"/>
    </location>
</feature>
<accession>A0A3Q9K7J6</accession>
<keyword evidence="2" id="KW-0677">Repeat</keyword>
<dbReference type="Pfam" id="PF00400">
    <property type="entry name" value="WD40"/>
    <property type="match status" value="14"/>
</dbReference>
<dbReference type="PRINTS" id="PR00320">
    <property type="entry name" value="GPROTEINBRPT"/>
</dbReference>
<sequence>MNAAGEPPEAGEGTGLEAQAADRARIYQARRDLYVSERDLHVHYVDGVRTARRAEPGAGPEECPYPGLAAFDAQQAQWFFGRDGLTADLLVRLDERLWAGGPLVVAAPSGAGKSSLLRAGLLPALARGALPVAGSARWPCTVLTPTAHPLDALAPRLVRVAGVSPQRAAEVLADGPGACVAMLRAALRDKTGGEYGTCRRWVVVVDQLEELFTVCTSKEEADAFLDVLGAIAEAGPAGEGPAGLVVFGLRSDFYTQCADQPRLRATLQDGPVVVGPMSEAEVREAILFPARAVGLEVEPGLVEVLLRDLGAHARAAATGAPDGPRGSGGYEAGRLPLLAHALRATWQQRHAHVLTVEAYRATGGIVHAIATTADSVYARMDPSGRRVTRALLLRLVKIGTGVEDTRRRLPYTDLVGHGDSAAPAAAFIESFTQARLLTRERDSVEITHEVLLHAWPRLRHWIEDDRADNLIRQELEEAAAGWDHAGRDAGMLYRGSRLEAARSWATKARHEEQPSSTGAAFLAASLWQQQHTDRLRRAVISVLAVLVLIASSAALIAFQQRATAQTERDTAIFNQVSAEADQLRNTDGSLAAQLDLVAHHMRPKDAKIYTDLVTAGNVPLSTPATGHTNQVTSTAFSPDGHTLASASDDGTIRLWDVTDPTRPRQLGRPLTGHTDAVESVTFSPDGHTLASGSSDRTIRLWNVTDPTRPGQLGRPLTGHTDRVGSVTFSPDGHTLASGSSDRTIRLWNVTDPTRRGKASQVLTGHAEAVSGVAFSPDGHTLASASNDTTIRLWNLSGPARTTVHPHIITDPTSAFYTVAFSPDGRILASAGSDRTVRLWDVRDPAHVTQLGQPLIGHTRTIYSVAFSPDGHTLASASNDTTIRLWNITYPHRSTPLGRPFPGLTGHTNTVRSVAFSPDGHTLASGSNDHTIRLWNMPRAPLIGHYGDVESAAFSPDGHTLATGSNDRMIRLWDVVGPGRATALGRPLTGHTKAVESVAFSPDGHILAGASDDRTIRLWDVTDPAHPRKLGNALTAHSNTVRSVAFSPDGRTLASASDDRTIRLWDVTDPAHPRKLANALTGHTGTVYTVAFSPDGHTLASGSNDRTIRLWNVTDPTRTTPIGSPLTHHTDTVFGVAFSPDRHTLASAGADATIRLWNVTDPTRTTPVGRPLTAHTGGVFSVAFGRDGHTLASGATDGTARLWDVTDPTRATLLGQSLAEHSGTLFSVALSPDGHTLASGSADSTARLWELDIDRVTQRICTTTRNTLTRDQWRRYVSAALPYNPPCP</sequence>
<dbReference type="RefSeq" id="WP_127150006.1">
    <property type="nucleotide sequence ID" value="NZ_CP029042.1"/>
</dbReference>
<feature type="repeat" description="WD" evidence="3">
    <location>
        <begin position="762"/>
        <end position="803"/>
    </location>
</feature>
<feature type="repeat" description="WD" evidence="3">
    <location>
        <begin position="670"/>
        <end position="703"/>
    </location>
</feature>
<evidence type="ECO:0000256" key="1">
    <source>
        <dbReference type="ARBA" id="ARBA00022574"/>
    </source>
</evidence>
<evidence type="ECO:0000256" key="2">
    <source>
        <dbReference type="ARBA" id="ARBA00022737"/>
    </source>
</evidence>
<dbReference type="InterPro" id="IPR015943">
    <property type="entry name" value="WD40/YVTN_repeat-like_dom_sf"/>
</dbReference>
<evidence type="ECO:0000256" key="3">
    <source>
        <dbReference type="PROSITE-ProRule" id="PRU00221"/>
    </source>
</evidence>
<feature type="domain" description="Novel STAND NTPase 1" evidence="4">
    <location>
        <begin position="64"/>
        <end position="489"/>
    </location>
</feature>
<dbReference type="CDD" id="cd00200">
    <property type="entry name" value="WD40"/>
    <property type="match status" value="2"/>
</dbReference>
<keyword evidence="1 3" id="KW-0853">WD repeat</keyword>
<feature type="repeat" description="WD" evidence="3">
    <location>
        <begin position="987"/>
        <end position="1028"/>
    </location>
</feature>
<evidence type="ECO:0000259" key="4">
    <source>
        <dbReference type="Pfam" id="PF20703"/>
    </source>
</evidence>
<feature type="repeat" description="WD" evidence="3">
    <location>
        <begin position="716"/>
        <end position="749"/>
    </location>
</feature>
<dbReference type="PROSITE" id="PS00678">
    <property type="entry name" value="WD_REPEATS_1"/>
    <property type="match status" value="14"/>
</dbReference>
<dbReference type="EMBL" id="CP029042">
    <property type="protein sequence ID" value="AZS70878.1"/>
    <property type="molecule type" value="Genomic_DNA"/>
</dbReference>
<feature type="repeat" description="WD" evidence="3">
    <location>
        <begin position="1033"/>
        <end position="1074"/>
    </location>
</feature>
<feature type="repeat" description="WD" evidence="3">
    <location>
        <begin position="903"/>
        <end position="936"/>
    </location>
</feature>
<dbReference type="Proteomes" id="UP000275579">
    <property type="component" value="Chromosome"/>
</dbReference>
<dbReference type="InterPro" id="IPR036322">
    <property type="entry name" value="WD40_repeat_dom_sf"/>
</dbReference>
<dbReference type="PANTHER" id="PTHR22847">
    <property type="entry name" value="WD40 REPEAT PROTEIN"/>
    <property type="match status" value="1"/>
</dbReference>
<dbReference type="Gene3D" id="2.130.10.10">
    <property type="entry name" value="YVTN repeat-like/Quinoprotein amine dehydrogenase"/>
    <property type="match status" value="7"/>
</dbReference>
<evidence type="ECO:0000313" key="6">
    <source>
        <dbReference type="Proteomes" id="UP000275579"/>
    </source>
</evidence>
<dbReference type="PROSITE" id="PS50294">
    <property type="entry name" value="WD_REPEATS_REGION"/>
    <property type="match status" value="14"/>
</dbReference>
<feature type="repeat" description="WD" evidence="3">
    <location>
        <begin position="1171"/>
        <end position="1212"/>
    </location>
</feature>
<protein>
    <recommendedName>
        <fullName evidence="4">Novel STAND NTPase 1 domain-containing protein</fullName>
    </recommendedName>
</protein>
<dbReference type="InterPro" id="IPR019775">
    <property type="entry name" value="WD40_repeat_CS"/>
</dbReference>
<organism evidence="5 6">
    <name type="scientific">Streptomyces lydicus</name>
    <dbReference type="NCBI Taxonomy" id="47763"/>
    <lineage>
        <taxon>Bacteria</taxon>
        <taxon>Bacillati</taxon>
        <taxon>Actinomycetota</taxon>
        <taxon>Actinomycetes</taxon>
        <taxon>Kitasatosporales</taxon>
        <taxon>Streptomycetaceae</taxon>
        <taxon>Streptomyces</taxon>
    </lineage>
</organism>
<feature type="repeat" description="WD" evidence="3">
    <location>
        <begin position="1125"/>
        <end position="1166"/>
    </location>
</feature>